<feature type="transmembrane region" description="Helical" evidence="8">
    <location>
        <begin position="442"/>
        <end position="464"/>
    </location>
</feature>
<accession>A0A261UMJ0</accession>
<dbReference type="RefSeq" id="WP_094844382.1">
    <property type="nucleotide sequence ID" value="NZ_NEVS01000004.1"/>
</dbReference>
<keyword evidence="3" id="KW-1003">Cell membrane</keyword>
<evidence type="ECO:0000256" key="7">
    <source>
        <dbReference type="SAM" id="MobiDB-lite"/>
    </source>
</evidence>
<evidence type="ECO:0000256" key="8">
    <source>
        <dbReference type="SAM" id="Phobius"/>
    </source>
</evidence>
<dbReference type="Proteomes" id="UP000215767">
    <property type="component" value="Unassembled WGS sequence"/>
</dbReference>
<keyword evidence="4 8" id="KW-0812">Transmembrane</keyword>
<dbReference type="CDD" id="cd17321">
    <property type="entry name" value="MFS_MMR_MDR_like"/>
    <property type="match status" value="1"/>
</dbReference>
<feature type="transmembrane region" description="Helical" evidence="8">
    <location>
        <begin position="12"/>
        <end position="35"/>
    </location>
</feature>
<organism evidence="10 11">
    <name type="scientific">Bordetella genomosp. 11</name>
    <dbReference type="NCBI Taxonomy" id="1416808"/>
    <lineage>
        <taxon>Bacteria</taxon>
        <taxon>Pseudomonadati</taxon>
        <taxon>Pseudomonadota</taxon>
        <taxon>Betaproteobacteria</taxon>
        <taxon>Burkholderiales</taxon>
        <taxon>Alcaligenaceae</taxon>
        <taxon>Bordetella</taxon>
    </lineage>
</organism>
<feature type="transmembrane region" description="Helical" evidence="8">
    <location>
        <begin position="270"/>
        <end position="292"/>
    </location>
</feature>
<dbReference type="Gene3D" id="1.20.1250.20">
    <property type="entry name" value="MFS general substrate transporter like domains"/>
    <property type="match status" value="1"/>
</dbReference>
<dbReference type="OrthoDB" id="9807274at2"/>
<dbReference type="PROSITE" id="PS50850">
    <property type="entry name" value="MFS"/>
    <property type="match status" value="1"/>
</dbReference>
<comment type="subcellular location">
    <subcellularLocation>
        <location evidence="1">Cell membrane</location>
        <topology evidence="1">Multi-pass membrane protein</topology>
    </subcellularLocation>
</comment>
<proteinExistence type="predicted"/>
<dbReference type="Pfam" id="PF07690">
    <property type="entry name" value="MFS_1"/>
    <property type="match status" value="1"/>
</dbReference>
<feature type="transmembrane region" description="Helical" evidence="8">
    <location>
        <begin position="200"/>
        <end position="220"/>
    </location>
</feature>
<evidence type="ECO:0000256" key="1">
    <source>
        <dbReference type="ARBA" id="ARBA00004651"/>
    </source>
</evidence>
<feature type="compositionally biased region" description="Basic and acidic residues" evidence="7">
    <location>
        <begin position="474"/>
        <end position="486"/>
    </location>
</feature>
<evidence type="ECO:0000259" key="9">
    <source>
        <dbReference type="PROSITE" id="PS50850"/>
    </source>
</evidence>
<feature type="region of interest" description="Disordered" evidence="7">
    <location>
        <begin position="474"/>
        <end position="499"/>
    </location>
</feature>
<dbReference type="GO" id="GO:0005886">
    <property type="term" value="C:plasma membrane"/>
    <property type="evidence" value="ECO:0007669"/>
    <property type="project" value="UniProtKB-SubCell"/>
</dbReference>
<feature type="transmembrane region" description="Helical" evidence="8">
    <location>
        <begin position="304"/>
        <end position="322"/>
    </location>
</feature>
<protein>
    <submittedName>
        <fullName evidence="10">MFS transporter</fullName>
    </submittedName>
</protein>
<feature type="transmembrane region" description="Helical" evidence="8">
    <location>
        <begin position="79"/>
        <end position="98"/>
    </location>
</feature>
<dbReference type="SUPFAM" id="SSF103473">
    <property type="entry name" value="MFS general substrate transporter"/>
    <property type="match status" value="1"/>
</dbReference>
<name>A0A261UMJ0_9BORD</name>
<feature type="transmembrane region" description="Helical" evidence="8">
    <location>
        <begin position="359"/>
        <end position="384"/>
    </location>
</feature>
<reference evidence="11" key="1">
    <citation type="submission" date="2017-05" db="EMBL/GenBank/DDBJ databases">
        <title>Complete and WGS of Bordetella genogroups.</title>
        <authorList>
            <person name="Spilker T."/>
            <person name="Lipuma J."/>
        </authorList>
    </citation>
    <scope>NUCLEOTIDE SEQUENCE [LARGE SCALE GENOMIC DNA]</scope>
    <source>
        <strain evidence="11">AU8856</strain>
    </source>
</reference>
<dbReference type="InterPro" id="IPR020846">
    <property type="entry name" value="MFS_dom"/>
</dbReference>
<evidence type="ECO:0000313" key="11">
    <source>
        <dbReference type="Proteomes" id="UP000215767"/>
    </source>
</evidence>
<evidence type="ECO:0000256" key="2">
    <source>
        <dbReference type="ARBA" id="ARBA00022448"/>
    </source>
</evidence>
<feature type="transmembrane region" description="Helical" evidence="8">
    <location>
        <begin position="334"/>
        <end position="353"/>
    </location>
</feature>
<evidence type="ECO:0000256" key="6">
    <source>
        <dbReference type="ARBA" id="ARBA00023136"/>
    </source>
</evidence>
<sequence>MTHGIEGRKRWYALTVLCLGVLMIVLDTTIVNVALPSIRADLSFTETSLVWVVNAYMLTFGGFLLLGGRLGDLYGHRRMFLAGLAFFTVASLACGMAHTREFLIGARAVQGLGGAVVSAVSLSLVMNLFTEPAERAKAMGIYGFVCAGGGSIGVLLGGLLTSTLSWHWIFLVNLPIGVAVYALCLALIPRGRGLAAEGPLDIGGAVTITAALMLAVYAVVNGNTAGWGSPQSITMLASAVVLLALFLVIESRVRAPLVPLRLFRLRNLAISNIVGVLWAAAMFAWFFISALYLQLVLGYDAMKVGLSFLPANLIMAAFSLGLSARLVMRFGIRAPLGIGLLIAAVGLVLFGYAPAQGSFVLHVLPGMLLLGLGAGIAFNPVLLAAMSDVQPSESGLASGIVNTSFMMGGSLGLAVLVSLAAARTGMAQAAGTAPAIALNQGYQLAFLCGAAFALAAAILGGCWLRTRLQADHGERAEHAERGDHGSTAETLPQGSGSHR</sequence>
<dbReference type="PANTHER" id="PTHR42718:SF46">
    <property type="entry name" value="BLR6921 PROTEIN"/>
    <property type="match status" value="1"/>
</dbReference>
<comment type="caution">
    <text evidence="10">The sequence shown here is derived from an EMBL/GenBank/DDBJ whole genome shotgun (WGS) entry which is preliminary data.</text>
</comment>
<evidence type="ECO:0000256" key="4">
    <source>
        <dbReference type="ARBA" id="ARBA00022692"/>
    </source>
</evidence>
<dbReference type="Gene3D" id="1.20.1720.10">
    <property type="entry name" value="Multidrug resistance protein D"/>
    <property type="match status" value="1"/>
</dbReference>
<feature type="domain" description="Major facilitator superfamily (MFS) profile" evidence="9">
    <location>
        <begin position="13"/>
        <end position="468"/>
    </location>
</feature>
<keyword evidence="6 8" id="KW-0472">Membrane</keyword>
<dbReference type="AlphaFoldDB" id="A0A261UMJ0"/>
<evidence type="ECO:0000256" key="5">
    <source>
        <dbReference type="ARBA" id="ARBA00022989"/>
    </source>
</evidence>
<feature type="compositionally biased region" description="Polar residues" evidence="7">
    <location>
        <begin position="487"/>
        <end position="499"/>
    </location>
</feature>
<dbReference type="InterPro" id="IPR011701">
    <property type="entry name" value="MFS"/>
</dbReference>
<dbReference type="InterPro" id="IPR004638">
    <property type="entry name" value="EmrB-like"/>
</dbReference>
<dbReference type="NCBIfam" id="TIGR00711">
    <property type="entry name" value="efflux_EmrB"/>
    <property type="match status" value="1"/>
</dbReference>
<dbReference type="PRINTS" id="PR01036">
    <property type="entry name" value="TCRTETB"/>
</dbReference>
<feature type="transmembrane region" description="Helical" evidence="8">
    <location>
        <begin position="141"/>
        <end position="160"/>
    </location>
</feature>
<dbReference type="GO" id="GO:0022857">
    <property type="term" value="F:transmembrane transporter activity"/>
    <property type="evidence" value="ECO:0007669"/>
    <property type="project" value="InterPro"/>
</dbReference>
<evidence type="ECO:0000256" key="3">
    <source>
        <dbReference type="ARBA" id="ARBA00022475"/>
    </source>
</evidence>
<feature type="transmembrane region" description="Helical" evidence="8">
    <location>
        <begin position="104"/>
        <end position="129"/>
    </location>
</feature>
<keyword evidence="2" id="KW-0813">Transport</keyword>
<keyword evidence="5 8" id="KW-1133">Transmembrane helix</keyword>
<keyword evidence="11" id="KW-1185">Reference proteome</keyword>
<dbReference type="PANTHER" id="PTHR42718">
    <property type="entry name" value="MAJOR FACILITATOR SUPERFAMILY MULTIDRUG TRANSPORTER MFSC"/>
    <property type="match status" value="1"/>
</dbReference>
<evidence type="ECO:0000313" key="10">
    <source>
        <dbReference type="EMBL" id="OZI63106.1"/>
    </source>
</evidence>
<feature type="transmembrane region" description="Helical" evidence="8">
    <location>
        <begin position="47"/>
        <end position="67"/>
    </location>
</feature>
<gene>
    <name evidence="10" type="ORF">CAL28_28855</name>
</gene>
<feature type="transmembrane region" description="Helical" evidence="8">
    <location>
        <begin position="396"/>
        <end position="422"/>
    </location>
</feature>
<feature type="transmembrane region" description="Helical" evidence="8">
    <location>
        <begin position="232"/>
        <end position="249"/>
    </location>
</feature>
<dbReference type="EMBL" id="NEVS01000004">
    <property type="protein sequence ID" value="OZI63106.1"/>
    <property type="molecule type" value="Genomic_DNA"/>
</dbReference>
<feature type="transmembrane region" description="Helical" evidence="8">
    <location>
        <begin position="166"/>
        <end position="188"/>
    </location>
</feature>
<dbReference type="InterPro" id="IPR036259">
    <property type="entry name" value="MFS_trans_sf"/>
</dbReference>